<proteinExistence type="predicted"/>
<comment type="caution">
    <text evidence="1">The sequence shown here is derived from an EMBL/GenBank/DDBJ whole genome shotgun (WGS) entry which is preliminary data.</text>
</comment>
<dbReference type="Proteomes" id="UP000252107">
    <property type="component" value="Unassembled WGS sequence"/>
</dbReference>
<organism evidence="1 2">
    <name type="scientific">Nostoc minutum NIES-26</name>
    <dbReference type="NCBI Taxonomy" id="1844469"/>
    <lineage>
        <taxon>Bacteria</taxon>
        <taxon>Bacillati</taxon>
        <taxon>Cyanobacteriota</taxon>
        <taxon>Cyanophyceae</taxon>
        <taxon>Nostocales</taxon>
        <taxon>Nostocaceae</taxon>
        <taxon>Nostoc</taxon>
    </lineage>
</organism>
<name>A0A367RZ43_9NOSO</name>
<evidence type="ECO:0000313" key="2">
    <source>
        <dbReference type="Proteomes" id="UP000252107"/>
    </source>
</evidence>
<sequence length="65" mass="8036">MVSLFPWIAWNAAVSMWCYDLRNQLFADVFDDNRQEFVQFTNSKEITVETAWRWQFERMLQYFKS</sequence>
<dbReference type="EMBL" id="LXQD01000033">
    <property type="protein sequence ID" value="RCJ40964.1"/>
    <property type="molecule type" value="Genomic_DNA"/>
</dbReference>
<dbReference type="AlphaFoldDB" id="A0A367RZ43"/>
<reference evidence="1" key="1">
    <citation type="submission" date="2016-04" db="EMBL/GenBank/DDBJ databases">
        <authorList>
            <person name="Tabuchi Yagui T.R."/>
        </authorList>
    </citation>
    <scope>NUCLEOTIDE SEQUENCE [LARGE SCALE GENOMIC DNA]</scope>
    <source>
        <strain evidence="1">NIES-26</strain>
    </source>
</reference>
<evidence type="ECO:0000313" key="1">
    <source>
        <dbReference type="EMBL" id="RCJ40964.1"/>
    </source>
</evidence>
<accession>A0A367RZ43</accession>
<keyword evidence="2" id="KW-1185">Reference proteome</keyword>
<gene>
    <name evidence="1" type="ORF">A6770_36830</name>
</gene>
<protein>
    <submittedName>
        <fullName evidence="1">Uncharacterized protein</fullName>
    </submittedName>
</protein>